<evidence type="ECO:0000313" key="2">
    <source>
        <dbReference type="EMBL" id="RDC59890.1"/>
    </source>
</evidence>
<protein>
    <recommendedName>
        <fullName evidence="4">Lipoprotein</fullName>
    </recommendedName>
</protein>
<reference evidence="2 3" key="1">
    <citation type="submission" date="2018-04" db="EMBL/GenBank/DDBJ databases">
        <title>Altererythrobacter sp. HME9302 genome sequencing and assembly.</title>
        <authorList>
            <person name="Kang H."/>
            <person name="Kim H."/>
            <person name="Joh K."/>
        </authorList>
    </citation>
    <scope>NUCLEOTIDE SEQUENCE [LARGE SCALE GENOMIC DNA]</scope>
    <source>
        <strain evidence="2 3">HME9302</strain>
    </source>
</reference>
<evidence type="ECO:0000313" key="3">
    <source>
        <dbReference type="Proteomes" id="UP000253727"/>
    </source>
</evidence>
<proteinExistence type="predicted"/>
<dbReference type="EMBL" id="QBKA01000002">
    <property type="protein sequence ID" value="RDC59890.1"/>
    <property type="molecule type" value="Genomic_DNA"/>
</dbReference>
<organism evidence="2 3">
    <name type="scientific">Alteripontixanthobacter maritimus</name>
    <dbReference type="NCBI Taxonomy" id="2161824"/>
    <lineage>
        <taxon>Bacteria</taxon>
        <taxon>Pseudomonadati</taxon>
        <taxon>Pseudomonadota</taxon>
        <taxon>Alphaproteobacteria</taxon>
        <taxon>Sphingomonadales</taxon>
        <taxon>Erythrobacteraceae</taxon>
        <taxon>Alteripontixanthobacter</taxon>
    </lineage>
</organism>
<gene>
    <name evidence="2" type="ORF">HME9302_01087</name>
</gene>
<sequence length="168" mass="17656">MRKSFLLVLLAAPMALAGCGGEPSAEEQAAIDAAALAEIEAASVVPAAPLNLQPILYPDIEKNELYGASCAFAPGGSFGAVALAMEDAGYLKYEDTVQLLAPDAGSAEGPLGSREKYDGREYSFRLERTTADSESAGMDSVDYRARLVVRDGQDRIVYEQDGNAQCGA</sequence>
<comment type="caution">
    <text evidence="2">The sequence shown here is derived from an EMBL/GenBank/DDBJ whole genome shotgun (WGS) entry which is preliminary data.</text>
</comment>
<keyword evidence="1" id="KW-0732">Signal</keyword>
<dbReference type="AlphaFoldDB" id="A0A369Q631"/>
<evidence type="ECO:0008006" key="4">
    <source>
        <dbReference type="Google" id="ProtNLM"/>
    </source>
</evidence>
<feature type="chain" id="PRO_5016811017" description="Lipoprotein" evidence="1">
    <location>
        <begin position="18"/>
        <end position="168"/>
    </location>
</feature>
<feature type="signal peptide" evidence="1">
    <location>
        <begin position="1"/>
        <end position="17"/>
    </location>
</feature>
<accession>A0A369Q631</accession>
<evidence type="ECO:0000256" key="1">
    <source>
        <dbReference type="SAM" id="SignalP"/>
    </source>
</evidence>
<keyword evidence="3" id="KW-1185">Reference proteome</keyword>
<dbReference type="OrthoDB" id="7504757at2"/>
<dbReference type="PROSITE" id="PS51257">
    <property type="entry name" value="PROKAR_LIPOPROTEIN"/>
    <property type="match status" value="1"/>
</dbReference>
<dbReference type="Proteomes" id="UP000253727">
    <property type="component" value="Unassembled WGS sequence"/>
</dbReference>
<dbReference type="RefSeq" id="WP_115366157.1">
    <property type="nucleotide sequence ID" value="NZ_QBKA01000002.1"/>
</dbReference>
<name>A0A369Q631_9SPHN</name>